<dbReference type="EMBL" id="CM000951">
    <property type="protein sequence ID" value="EDY55552.1"/>
    <property type="molecule type" value="Genomic_DNA"/>
</dbReference>
<dbReference type="HOGENOM" id="CLU_2738460_0_0_11"/>
<gene>
    <name evidence="1" type="ORF">SSEG_02132</name>
</gene>
<evidence type="ECO:0000313" key="2">
    <source>
        <dbReference type="Proteomes" id="UP000002785"/>
    </source>
</evidence>
<keyword evidence="2" id="KW-1185">Reference proteome</keyword>
<dbReference type="AlphaFoldDB" id="B5HRU7"/>
<reference evidence="1" key="1">
    <citation type="submission" date="2009-10" db="EMBL/GenBank/DDBJ databases">
        <title>The genome sequence of Streptomyces sviceus strain ATCC 29083.</title>
        <authorList>
            <consortium name="The Broad Institute Genome Sequencing Platform"/>
            <consortium name="Broad Institute Microbial Sequencing Center"/>
            <person name="Fischbach M."/>
            <person name="Godfrey P."/>
            <person name="Ward D."/>
            <person name="Young S."/>
            <person name="Zeng Q."/>
            <person name="Koehrsen M."/>
            <person name="Alvarado L."/>
            <person name="Berlin A.M."/>
            <person name="Bochicchio J."/>
            <person name="Borenstein D."/>
            <person name="Chapman S.B."/>
            <person name="Chen Z."/>
            <person name="Engels R."/>
            <person name="Freedman E."/>
            <person name="Gellesch M."/>
            <person name="Goldberg J."/>
            <person name="Griggs A."/>
            <person name="Gujja S."/>
            <person name="Heilman E.R."/>
            <person name="Heiman D.I."/>
            <person name="Hepburn T.A."/>
            <person name="Howarth C."/>
            <person name="Jen D."/>
            <person name="Larson L."/>
            <person name="Lewis B."/>
            <person name="Mehta T."/>
            <person name="Park D."/>
            <person name="Pearson M."/>
            <person name="Richards J."/>
            <person name="Roberts A."/>
            <person name="Saif S."/>
            <person name="Shea T.D."/>
            <person name="Shenoy N."/>
            <person name="Sisk P."/>
            <person name="Stolte C."/>
            <person name="Sykes S.N."/>
            <person name="Thomson T."/>
            <person name="Walk T."/>
            <person name="White J."/>
            <person name="Yandava C."/>
            <person name="Straight P."/>
            <person name="Clardy J."/>
            <person name="Hung D."/>
            <person name="Kolter R."/>
            <person name="Mekalanos J."/>
            <person name="Walker S."/>
            <person name="Walsh C.T."/>
            <person name="Wieland-Brown L.C."/>
            <person name="Haas B."/>
            <person name="Nusbaum C."/>
            <person name="Birren B."/>
        </authorList>
    </citation>
    <scope>NUCLEOTIDE SEQUENCE [LARGE SCALE GENOMIC DNA]</scope>
    <source>
        <strain evidence="1">ATCC 29083</strain>
    </source>
</reference>
<sequence>MVGPLLKWAMRFVDDFADDVLAARAERDAIDARLPAGPDLPTALAELLDDFRRRRHPLPVAPSAPGLRPPR</sequence>
<proteinExistence type="predicted"/>
<name>B5HRU7_STRX2</name>
<organism evidence="1 2">
    <name type="scientific">Streptomyces sviceus (strain ATCC 29083 / DSM 924 / JCM 4929 / NBRC 13980 / NCIMB 11184 / NRRL 5439 / UC 5370)</name>
    <dbReference type="NCBI Taxonomy" id="463191"/>
    <lineage>
        <taxon>Bacteria</taxon>
        <taxon>Bacillati</taxon>
        <taxon>Actinomycetota</taxon>
        <taxon>Actinomycetes</taxon>
        <taxon>Kitasatosporales</taxon>
        <taxon>Streptomycetaceae</taxon>
        <taxon>Streptomyces</taxon>
    </lineage>
</organism>
<dbReference type="Proteomes" id="UP000002785">
    <property type="component" value="Chromosome"/>
</dbReference>
<protein>
    <submittedName>
        <fullName evidence="1">Uncharacterized protein</fullName>
    </submittedName>
</protein>
<accession>B5HRU7</accession>
<evidence type="ECO:0000313" key="1">
    <source>
        <dbReference type="EMBL" id="EDY55552.1"/>
    </source>
</evidence>